<reference evidence="1" key="1">
    <citation type="submission" date="2021-09" db="EMBL/GenBank/DDBJ databases">
        <authorList>
            <consortium name="AG Swart"/>
            <person name="Singh M."/>
            <person name="Singh A."/>
            <person name="Seah K."/>
            <person name="Emmerich C."/>
        </authorList>
    </citation>
    <scope>NUCLEOTIDE SEQUENCE</scope>
    <source>
        <strain evidence="1">ATCC30299</strain>
    </source>
</reference>
<evidence type="ECO:0000313" key="1">
    <source>
        <dbReference type="EMBL" id="CAG9315761.1"/>
    </source>
</evidence>
<keyword evidence="2" id="KW-1185">Reference proteome</keyword>
<proteinExistence type="predicted"/>
<evidence type="ECO:0008006" key="3">
    <source>
        <dbReference type="Google" id="ProtNLM"/>
    </source>
</evidence>
<evidence type="ECO:0000313" key="2">
    <source>
        <dbReference type="Proteomes" id="UP001162131"/>
    </source>
</evidence>
<name>A0AAU9J1X8_9CILI</name>
<dbReference type="EMBL" id="CAJZBQ010000014">
    <property type="protein sequence ID" value="CAG9315761.1"/>
    <property type="molecule type" value="Genomic_DNA"/>
</dbReference>
<dbReference type="Gene3D" id="2.120.10.80">
    <property type="entry name" value="Kelch-type beta propeller"/>
    <property type="match status" value="1"/>
</dbReference>
<dbReference type="Proteomes" id="UP001162131">
    <property type="component" value="Unassembled WGS sequence"/>
</dbReference>
<organism evidence="1 2">
    <name type="scientific">Blepharisma stoltei</name>
    <dbReference type="NCBI Taxonomy" id="1481888"/>
    <lineage>
        <taxon>Eukaryota</taxon>
        <taxon>Sar</taxon>
        <taxon>Alveolata</taxon>
        <taxon>Ciliophora</taxon>
        <taxon>Postciliodesmatophora</taxon>
        <taxon>Heterotrichea</taxon>
        <taxon>Heterotrichida</taxon>
        <taxon>Blepharismidae</taxon>
        <taxon>Blepharisma</taxon>
    </lineage>
</organism>
<accession>A0AAU9J1X8</accession>
<dbReference type="InterPro" id="IPR015915">
    <property type="entry name" value="Kelch-typ_b-propeller"/>
</dbReference>
<dbReference type="InterPro" id="IPR011043">
    <property type="entry name" value="Gal_Oxase/kelch_b-propeller"/>
</dbReference>
<dbReference type="AlphaFoldDB" id="A0AAU9J1X8"/>
<gene>
    <name evidence="1" type="ORF">BSTOLATCC_MIC14511</name>
</gene>
<comment type="caution">
    <text evidence="1">The sequence shown here is derived from an EMBL/GenBank/DDBJ whole genome shotgun (WGS) entry which is preliminary data.</text>
</comment>
<protein>
    <recommendedName>
        <fullName evidence="3">Kelch motif family protein</fullName>
    </recommendedName>
</protein>
<dbReference type="SUPFAM" id="SSF50965">
    <property type="entry name" value="Galactose oxidase, central domain"/>
    <property type="match status" value="1"/>
</dbReference>
<sequence length="296" mass="34193">MMIEKESTLITFVPKSKQCIVTNVRNLESRKLVIPELENIGSLSEELNSLCLLNDNRAFCYSTRINGEQPGQIFIIDYVNRNIERRPDSQRISYGARGIFYQETDSVYIFGGVLSKSAFKYSLRSENWTELSSMEAESHTCSCALFGDNIVYSGYLHTNLYIYSISNDCHYAFRSSEEYPSIPNLTQNSAKIVTVNSNRIFIIDALGFIYESHECSASEWTILAKSRINYGYLMSYIFPYNKSIYFVIQNALYEFCFGTNIGDKRVRLKIQDISKIEENSIENDKKEKEEEDKRIN</sequence>